<comment type="similarity">
    <text evidence="1 7">Belongs to the Lgt family.</text>
</comment>
<accession>A0ABT9W5C5</accession>
<name>A0ABT9W5C5_9BACI</name>
<feature type="transmembrane region" description="Helical" evidence="7">
    <location>
        <begin position="48"/>
        <end position="71"/>
    </location>
</feature>
<evidence type="ECO:0000256" key="5">
    <source>
        <dbReference type="ARBA" id="ARBA00022989"/>
    </source>
</evidence>
<comment type="subcellular location">
    <subcellularLocation>
        <location evidence="7">Cell membrane</location>
        <topology evidence="7">Multi-pass membrane protein</topology>
    </subcellularLocation>
</comment>
<dbReference type="GO" id="GO:0016740">
    <property type="term" value="F:transferase activity"/>
    <property type="evidence" value="ECO:0007669"/>
    <property type="project" value="UniProtKB-KW"/>
</dbReference>
<evidence type="ECO:0000313" key="10">
    <source>
        <dbReference type="Proteomes" id="UP001235840"/>
    </source>
</evidence>
<evidence type="ECO:0000256" key="1">
    <source>
        <dbReference type="ARBA" id="ARBA00007150"/>
    </source>
</evidence>
<dbReference type="Proteomes" id="UP001235840">
    <property type="component" value="Unassembled WGS sequence"/>
</dbReference>
<dbReference type="PANTHER" id="PTHR30589">
    <property type="entry name" value="PROLIPOPROTEIN DIACYLGLYCERYL TRANSFERASE"/>
    <property type="match status" value="1"/>
</dbReference>
<keyword evidence="2 7" id="KW-1003">Cell membrane</keyword>
<comment type="catalytic activity">
    <reaction evidence="7">
        <text>L-cysteinyl-[prolipoprotein] + a 1,2-diacyl-sn-glycero-3-phospho-(1'-sn-glycerol) = an S-1,2-diacyl-sn-glyceryl-L-cysteinyl-[prolipoprotein] + sn-glycerol 1-phosphate + H(+)</text>
        <dbReference type="Rhea" id="RHEA:56712"/>
        <dbReference type="Rhea" id="RHEA-COMP:14679"/>
        <dbReference type="Rhea" id="RHEA-COMP:14680"/>
        <dbReference type="ChEBI" id="CHEBI:15378"/>
        <dbReference type="ChEBI" id="CHEBI:29950"/>
        <dbReference type="ChEBI" id="CHEBI:57685"/>
        <dbReference type="ChEBI" id="CHEBI:64716"/>
        <dbReference type="ChEBI" id="CHEBI:140658"/>
        <dbReference type="EC" id="2.5.1.145"/>
    </reaction>
</comment>
<gene>
    <name evidence="7" type="primary">lgt</name>
    <name evidence="9" type="ORF">J2S11_004393</name>
</gene>
<keyword evidence="5 7" id="KW-1133">Transmembrane helix</keyword>
<dbReference type="HAMAP" id="MF_01147">
    <property type="entry name" value="Lgt"/>
    <property type="match status" value="1"/>
</dbReference>
<feature type="region of interest" description="Disordered" evidence="8">
    <location>
        <begin position="285"/>
        <end position="305"/>
    </location>
</feature>
<keyword evidence="3 7" id="KW-0808">Transferase</keyword>
<evidence type="ECO:0000313" key="9">
    <source>
        <dbReference type="EMBL" id="MDQ0168431.1"/>
    </source>
</evidence>
<keyword evidence="10" id="KW-1185">Reference proteome</keyword>
<feature type="compositionally biased region" description="Basic residues" evidence="8">
    <location>
        <begin position="294"/>
        <end position="305"/>
    </location>
</feature>
<feature type="transmembrane region" description="Helical" evidence="7">
    <location>
        <begin position="212"/>
        <end position="230"/>
    </location>
</feature>
<evidence type="ECO:0000256" key="8">
    <source>
        <dbReference type="SAM" id="MobiDB-lite"/>
    </source>
</evidence>
<keyword evidence="4 7" id="KW-0812">Transmembrane</keyword>
<dbReference type="EMBL" id="JAUSTY010000032">
    <property type="protein sequence ID" value="MDQ0168431.1"/>
    <property type="molecule type" value="Genomic_DNA"/>
</dbReference>
<dbReference type="NCBIfam" id="TIGR00544">
    <property type="entry name" value="lgt"/>
    <property type="match status" value="1"/>
</dbReference>
<reference evidence="9 10" key="1">
    <citation type="submission" date="2023-07" db="EMBL/GenBank/DDBJ databases">
        <title>Genomic Encyclopedia of Type Strains, Phase IV (KMG-IV): sequencing the most valuable type-strain genomes for metagenomic binning, comparative biology and taxonomic classification.</title>
        <authorList>
            <person name="Goeker M."/>
        </authorList>
    </citation>
    <scope>NUCLEOTIDE SEQUENCE [LARGE SCALE GENOMIC DNA]</scope>
    <source>
        <strain evidence="9 10">DSM 12751</strain>
    </source>
</reference>
<dbReference type="InterPro" id="IPR001640">
    <property type="entry name" value="Lgt"/>
</dbReference>
<feature type="transmembrane region" description="Helical" evidence="7">
    <location>
        <begin position="17"/>
        <end position="36"/>
    </location>
</feature>
<evidence type="ECO:0000256" key="4">
    <source>
        <dbReference type="ARBA" id="ARBA00022692"/>
    </source>
</evidence>
<feature type="transmembrane region" description="Helical" evidence="7">
    <location>
        <begin position="83"/>
        <end position="108"/>
    </location>
</feature>
<evidence type="ECO:0000256" key="2">
    <source>
        <dbReference type="ARBA" id="ARBA00022475"/>
    </source>
</evidence>
<comment type="function">
    <text evidence="7">Catalyzes the transfer of the diacylglyceryl group from phosphatidylglycerol to the sulfhydryl group of the N-terminal cysteine of a prolipoprotein, the first step in the formation of mature lipoproteins.</text>
</comment>
<dbReference type="PANTHER" id="PTHR30589:SF0">
    <property type="entry name" value="PHOSPHATIDYLGLYCEROL--PROLIPOPROTEIN DIACYLGLYCERYL TRANSFERASE"/>
    <property type="match status" value="1"/>
</dbReference>
<feature type="transmembrane region" description="Helical" evidence="7">
    <location>
        <begin position="246"/>
        <end position="264"/>
    </location>
</feature>
<comment type="caution">
    <text evidence="9">The sequence shown here is derived from an EMBL/GenBank/DDBJ whole genome shotgun (WGS) entry which is preliminary data.</text>
</comment>
<organism evidence="9 10">
    <name type="scientific">Caldalkalibacillus horti</name>
    <dbReference type="NCBI Taxonomy" id="77523"/>
    <lineage>
        <taxon>Bacteria</taxon>
        <taxon>Bacillati</taxon>
        <taxon>Bacillota</taxon>
        <taxon>Bacilli</taxon>
        <taxon>Bacillales</taxon>
        <taxon>Bacillaceae</taxon>
        <taxon>Caldalkalibacillus</taxon>
    </lineage>
</organism>
<dbReference type="EC" id="2.5.1.145" evidence="7"/>
<evidence type="ECO:0000256" key="6">
    <source>
        <dbReference type="ARBA" id="ARBA00023136"/>
    </source>
</evidence>
<sequence length="305" mass="34066">MNEPLNSIAFQIGSLPVHWYGIILGTAVLAGLLLSIRESKKHGMSSDVFLDLVLFGVPAGVIGGRIYYVLFEWEFYVNNPGQIFAIWNGGLAIHGALIAAVITAIIFCKKRNLPFWRVADIAAPQIILAQAIGRWGNFMNQEAHGGPVDRGFLENLQLPEFIINQMYIYNSNPGGGLQPGYYYHQPTFLYESLWNLLGFFVLVGLRKLNLRLGELFFSYVIWYSAGRFFIEGLRTDSLMLTDSLRVAQVISLVLIGIAVTAIIVRRKKGQTELYYNPNYVPAVSGSEQATTQAKKPKKKKKSGKK</sequence>
<protein>
    <recommendedName>
        <fullName evidence="7">Phosphatidylglycerol--prolipoprotein diacylglyceryl transferase</fullName>
        <ecNumber evidence="7">2.5.1.145</ecNumber>
    </recommendedName>
</protein>
<keyword evidence="6 7" id="KW-0472">Membrane</keyword>
<feature type="binding site" evidence="7">
    <location>
        <position position="134"/>
    </location>
    <ligand>
        <name>a 1,2-diacyl-sn-glycero-3-phospho-(1'-sn-glycerol)</name>
        <dbReference type="ChEBI" id="CHEBI:64716"/>
    </ligand>
</feature>
<evidence type="ECO:0000256" key="7">
    <source>
        <dbReference type="HAMAP-Rule" id="MF_01147"/>
    </source>
</evidence>
<proteinExistence type="inferred from homology"/>
<dbReference type="PROSITE" id="PS01311">
    <property type="entry name" value="LGT"/>
    <property type="match status" value="1"/>
</dbReference>
<evidence type="ECO:0000256" key="3">
    <source>
        <dbReference type="ARBA" id="ARBA00022679"/>
    </source>
</evidence>
<dbReference type="Pfam" id="PF01790">
    <property type="entry name" value="LGT"/>
    <property type="match status" value="1"/>
</dbReference>
<comment type="pathway">
    <text evidence="7">Protein modification; lipoprotein biosynthesis (diacylglyceryl transfer).</text>
</comment>